<dbReference type="OrthoDB" id="5571754at2759"/>
<dbReference type="GO" id="GO:0003735">
    <property type="term" value="F:structural constituent of ribosome"/>
    <property type="evidence" value="ECO:0007669"/>
    <property type="project" value="InterPro"/>
</dbReference>
<gene>
    <name evidence="3" type="ORF">Hypma_007262</name>
</gene>
<comment type="caution">
    <text evidence="3">The sequence shown here is derived from an EMBL/GenBank/DDBJ whole genome shotgun (WGS) entry which is preliminary data.</text>
</comment>
<proteinExistence type="inferred from homology"/>
<dbReference type="STRING" id="39966.A0A369KA61"/>
<accession>A0A369KA61</accession>
<dbReference type="HAMAP" id="MF_00545">
    <property type="entry name" value="Ribosomal_eS24"/>
    <property type="match status" value="1"/>
</dbReference>
<dbReference type="GO" id="GO:1990904">
    <property type="term" value="C:ribonucleoprotein complex"/>
    <property type="evidence" value="ECO:0007669"/>
    <property type="project" value="UniProtKB-KW"/>
</dbReference>
<dbReference type="GO" id="GO:0006412">
    <property type="term" value="P:translation"/>
    <property type="evidence" value="ECO:0007669"/>
    <property type="project" value="InterPro"/>
</dbReference>
<keyword evidence="1 3" id="KW-0689">Ribosomal protein</keyword>
<dbReference type="InterPro" id="IPR012678">
    <property type="entry name" value="Ribosomal_uL23/eL15/eS24_sf"/>
</dbReference>
<dbReference type="PANTHER" id="PTHR10496">
    <property type="entry name" value="40S RIBOSOMAL PROTEIN S24"/>
    <property type="match status" value="1"/>
</dbReference>
<dbReference type="Proteomes" id="UP000076154">
    <property type="component" value="Unassembled WGS sequence"/>
</dbReference>
<protein>
    <submittedName>
        <fullName evidence="3">40S ribosomal protein S24</fullName>
    </submittedName>
</protein>
<evidence type="ECO:0000256" key="1">
    <source>
        <dbReference type="ARBA" id="ARBA00022980"/>
    </source>
</evidence>
<dbReference type="Pfam" id="PF01282">
    <property type="entry name" value="Ribosomal_S24e"/>
    <property type="match status" value="1"/>
</dbReference>
<evidence type="ECO:0000256" key="2">
    <source>
        <dbReference type="ARBA" id="ARBA00023274"/>
    </source>
</evidence>
<organism evidence="3 4">
    <name type="scientific">Hypsizygus marmoreus</name>
    <name type="common">White beech mushroom</name>
    <name type="synonym">Agaricus marmoreus</name>
    <dbReference type="NCBI Taxonomy" id="39966"/>
    <lineage>
        <taxon>Eukaryota</taxon>
        <taxon>Fungi</taxon>
        <taxon>Dikarya</taxon>
        <taxon>Basidiomycota</taxon>
        <taxon>Agaricomycotina</taxon>
        <taxon>Agaricomycetes</taxon>
        <taxon>Agaricomycetidae</taxon>
        <taxon>Agaricales</taxon>
        <taxon>Tricholomatineae</taxon>
        <taxon>Lyophyllaceae</taxon>
        <taxon>Hypsizygus</taxon>
    </lineage>
</organism>
<dbReference type="InterPro" id="IPR001976">
    <property type="entry name" value="Ribosomal_eS24"/>
</dbReference>
<dbReference type="GO" id="GO:0005840">
    <property type="term" value="C:ribosome"/>
    <property type="evidence" value="ECO:0007669"/>
    <property type="project" value="UniProtKB-KW"/>
</dbReference>
<dbReference type="EMBL" id="LUEZ02000005">
    <property type="protein sequence ID" value="RDB30340.1"/>
    <property type="molecule type" value="Genomic_DNA"/>
</dbReference>
<reference evidence="3" key="1">
    <citation type="submission" date="2018-04" db="EMBL/GenBank/DDBJ databases">
        <title>Whole genome sequencing of Hypsizygus marmoreus.</title>
        <authorList>
            <person name="Choi I.-G."/>
            <person name="Min B."/>
            <person name="Kim J.-G."/>
            <person name="Kim S."/>
            <person name="Oh Y.-L."/>
            <person name="Kong W.-S."/>
            <person name="Park H."/>
            <person name="Jeong J."/>
            <person name="Song E.-S."/>
        </authorList>
    </citation>
    <scope>NUCLEOTIDE SEQUENCE [LARGE SCALE GENOMIC DNA]</scope>
    <source>
        <strain evidence="3">51987-8</strain>
    </source>
</reference>
<evidence type="ECO:0000313" key="4">
    <source>
        <dbReference type="Proteomes" id="UP000076154"/>
    </source>
</evidence>
<dbReference type="SUPFAM" id="SSF54189">
    <property type="entry name" value="Ribosomal proteins S24e, L23 and L15e"/>
    <property type="match status" value="1"/>
</dbReference>
<dbReference type="InParanoid" id="A0A369KA61"/>
<dbReference type="AlphaFoldDB" id="A0A369KA61"/>
<dbReference type="InterPro" id="IPR053709">
    <property type="entry name" value="eRP_eS24_sf"/>
</dbReference>
<sequence>MVCNLMFGNAMSDLSTDTDIQLCHLSQDDNSTPITLRTRGFINNRLLGRRQLVLDILHSSRANVPTAVLRERLAVLYQTNENRIVVFGLRTCYGGGQSTGFALIYDDAASQVKFDAKHRLERAKMIPKVVRLVGMRNRKNRKNYSKKVRVGALGYVSFAVHVSLDIAQFRGKERARWHPKTRPYL</sequence>
<dbReference type="Gene3D" id="3.30.70.3370">
    <property type="match status" value="1"/>
</dbReference>
<evidence type="ECO:0000313" key="3">
    <source>
        <dbReference type="EMBL" id="RDB30340.1"/>
    </source>
</evidence>
<keyword evidence="2" id="KW-0687">Ribonucleoprotein</keyword>
<name>A0A369KA61_HYPMA</name>
<keyword evidence="4" id="KW-1185">Reference proteome</keyword>